<organism evidence="10 11">
    <name type="scientific">Subtercola boreus</name>
    <dbReference type="NCBI Taxonomy" id="120213"/>
    <lineage>
        <taxon>Bacteria</taxon>
        <taxon>Bacillati</taxon>
        <taxon>Actinomycetota</taxon>
        <taxon>Actinomycetes</taxon>
        <taxon>Micrococcales</taxon>
        <taxon>Microbacteriaceae</taxon>
        <taxon>Subtercola</taxon>
    </lineage>
</organism>
<dbReference type="InterPro" id="IPR003812">
    <property type="entry name" value="Fido"/>
</dbReference>
<dbReference type="EC" id="2.7.7.108" evidence="5"/>
<evidence type="ECO:0000256" key="3">
    <source>
        <dbReference type="ARBA" id="ARBA00022741"/>
    </source>
</evidence>
<evidence type="ECO:0000256" key="5">
    <source>
        <dbReference type="ARBA" id="ARBA00034531"/>
    </source>
</evidence>
<evidence type="ECO:0000256" key="6">
    <source>
        <dbReference type="ARBA" id="ARBA00047939"/>
    </source>
</evidence>
<evidence type="ECO:0000313" key="10">
    <source>
        <dbReference type="EMBL" id="RFA08260.1"/>
    </source>
</evidence>
<evidence type="ECO:0000313" key="11">
    <source>
        <dbReference type="Proteomes" id="UP000256486"/>
    </source>
</evidence>
<keyword evidence="3" id="KW-0547">Nucleotide-binding</keyword>
<keyword evidence="4" id="KW-0067">ATP-binding</keyword>
<evidence type="ECO:0000256" key="2">
    <source>
        <dbReference type="ARBA" id="ARBA00022695"/>
    </source>
</evidence>
<keyword evidence="2" id="KW-0548">Nucleotidyltransferase</keyword>
<dbReference type="SUPFAM" id="SSF140931">
    <property type="entry name" value="Fic-like"/>
    <property type="match status" value="1"/>
</dbReference>
<feature type="domain" description="Fido" evidence="9">
    <location>
        <begin position="187"/>
        <end position="350"/>
    </location>
</feature>
<evidence type="ECO:0000256" key="1">
    <source>
        <dbReference type="ARBA" id="ARBA00022679"/>
    </source>
</evidence>
<comment type="caution">
    <text evidence="10">The sequence shown here is derived from an EMBL/GenBank/DDBJ whole genome shotgun (WGS) entry which is preliminary data.</text>
</comment>
<comment type="catalytic activity">
    <reaction evidence="7">
        <text>L-tyrosyl-[protein] + ATP = O-(5'-adenylyl)-L-tyrosyl-[protein] + diphosphate</text>
        <dbReference type="Rhea" id="RHEA:54288"/>
        <dbReference type="Rhea" id="RHEA-COMP:10136"/>
        <dbReference type="Rhea" id="RHEA-COMP:13846"/>
        <dbReference type="ChEBI" id="CHEBI:30616"/>
        <dbReference type="ChEBI" id="CHEBI:33019"/>
        <dbReference type="ChEBI" id="CHEBI:46858"/>
        <dbReference type="ChEBI" id="CHEBI:83624"/>
        <dbReference type="EC" id="2.7.7.108"/>
    </reaction>
</comment>
<proteinExistence type="predicted"/>
<dbReference type="InterPro" id="IPR036597">
    <property type="entry name" value="Fido-like_dom_sf"/>
</dbReference>
<dbReference type="GO" id="GO:0005524">
    <property type="term" value="F:ATP binding"/>
    <property type="evidence" value="ECO:0007669"/>
    <property type="project" value="UniProtKB-KW"/>
</dbReference>
<dbReference type="PANTHER" id="PTHR39560">
    <property type="entry name" value="PROTEIN ADENYLYLTRANSFERASE FIC-RELATED"/>
    <property type="match status" value="1"/>
</dbReference>
<dbReference type="Gene3D" id="1.10.3290.10">
    <property type="entry name" value="Fido-like domain"/>
    <property type="match status" value="1"/>
</dbReference>
<sequence length="366" mass="40943">MYPSWPAPRQSNSLHPVDPGIPQSVDAGHKSTSFSQLWPTLTSFCKNLSIIQSRMSRGEEMLLPVPEERIRYRTNYANAALALAHGDPGDDAHQDLVQAVAAEHVSPAEAVALTCGRYGLSLSTDPGPVIRSWEDYLIPGTTALRSRLIDADHPLGIEDPELFRTVEQQLSRFRLVELTIAPVSAPLDYTFFRTVHRRLFQDIYSWAGEQRIGPETAMVRFAPDAVNYAPGDPAAPAVKYQYFAGPEITEAIEMQFTLLVDLAERRDMPREEMISRMGEHGGEMNTIHAFRDGHSRTLFVYAMRFFETVGYPTDPANFLKGNPLRDRIVHARYQNQATSLLDGYEATLDDALSQGDGRQPARLGQR</sequence>
<dbReference type="EMBL" id="NBWZ01000001">
    <property type="protein sequence ID" value="RFA08260.1"/>
    <property type="molecule type" value="Genomic_DNA"/>
</dbReference>
<gene>
    <name evidence="10" type="ORF">B7R54_02730</name>
</gene>
<dbReference type="GO" id="GO:0070733">
    <property type="term" value="F:AMPylase activity"/>
    <property type="evidence" value="ECO:0007669"/>
    <property type="project" value="UniProtKB-EC"/>
</dbReference>
<dbReference type="Proteomes" id="UP000256486">
    <property type="component" value="Unassembled WGS sequence"/>
</dbReference>
<dbReference type="PROSITE" id="PS51459">
    <property type="entry name" value="FIDO"/>
    <property type="match status" value="1"/>
</dbReference>
<comment type="catalytic activity">
    <reaction evidence="6">
        <text>L-threonyl-[protein] + ATP = 3-O-(5'-adenylyl)-L-threonyl-[protein] + diphosphate</text>
        <dbReference type="Rhea" id="RHEA:54292"/>
        <dbReference type="Rhea" id="RHEA-COMP:11060"/>
        <dbReference type="Rhea" id="RHEA-COMP:13847"/>
        <dbReference type="ChEBI" id="CHEBI:30013"/>
        <dbReference type="ChEBI" id="CHEBI:30616"/>
        <dbReference type="ChEBI" id="CHEBI:33019"/>
        <dbReference type="ChEBI" id="CHEBI:138113"/>
        <dbReference type="EC" id="2.7.7.108"/>
    </reaction>
</comment>
<feature type="region of interest" description="Disordered" evidence="8">
    <location>
        <begin position="1"/>
        <end position="29"/>
    </location>
</feature>
<name>A0A3E0VFW1_9MICO</name>
<keyword evidence="1" id="KW-0808">Transferase</keyword>
<evidence type="ECO:0000259" key="9">
    <source>
        <dbReference type="PROSITE" id="PS51459"/>
    </source>
</evidence>
<keyword evidence="11" id="KW-1185">Reference proteome</keyword>
<reference evidence="10 11" key="1">
    <citation type="submission" date="2017-04" db="EMBL/GenBank/DDBJ databases">
        <title>Comparative genome analysis of Subtercola boreus.</title>
        <authorList>
            <person name="Cho Y.-J."/>
            <person name="Cho A."/>
            <person name="Kim O.-S."/>
            <person name="Lee J.-I."/>
        </authorList>
    </citation>
    <scope>NUCLEOTIDE SEQUENCE [LARGE SCALE GENOMIC DNA]</scope>
    <source>
        <strain evidence="10 11">K300</strain>
    </source>
</reference>
<accession>A0A3E0VFW1</accession>
<evidence type="ECO:0000256" key="4">
    <source>
        <dbReference type="ARBA" id="ARBA00022840"/>
    </source>
</evidence>
<evidence type="ECO:0000256" key="7">
    <source>
        <dbReference type="ARBA" id="ARBA00048696"/>
    </source>
</evidence>
<dbReference type="PANTHER" id="PTHR39560:SF1">
    <property type="entry name" value="PROTEIN ADENYLYLTRANSFERASE FIC-RELATED"/>
    <property type="match status" value="1"/>
</dbReference>
<protein>
    <recommendedName>
        <fullName evidence="5">protein adenylyltransferase</fullName>
        <ecNumber evidence="5">2.7.7.108</ecNumber>
    </recommendedName>
</protein>
<dbReference type="GO" id="GO:0051302">
    <property type="term" value="P:regulation of cell division"/>
    <property type="evidence" value="ECO:0007669"/>
    <property type="project" value="TreeGrafter"/>
</dbReference>
<dbReference type="AlphaFoldDB" id="A0A3E0VFW1"/>
<evidence type="ECO:0000256" key="8">
    <source>
        <dbReference type="SAM" id="MobiDB-lite"/>
    </source>
</evidence>